<accession>A0AAD5TAB3</accession>
<gene>
    <name evidence="12" type="ORF">HK100_006033</name>
</gene>
<sequence>MDAQVQHKHALDLDVGPATDWTIDIDVNGGGRSRSRTGRARSSPTHSLEGGYCQVAAEADSGSDSEYEATNSKRKSKSNYGSSNTYNNYNYCNYTEYYTRNISSSESDSDCSIPNSTLTTPPISVLTPNADPMGRVRSAAVRSLPMLGLLLPARLGSASASSISTSISVTSASSAGTNVNVGPNGNNSPNSNSLNLNLSVGLTIGLPTFRVAWLWKTVLMFSSLAAIAYSMVLIQMWSDDRVLHNARVYGEKLTPLHDIIYEQFIPSIFKRVPLALVDAPISAGLLSSLLFSAYTNRSLDPFKTIRRSLFILNCVYLFRTLSIFVTQVTPVNPDLCAPFPDDFDSILKASLDMFSSKTKSCSDMMFSGHSTMISILAMRLWFDSAVGVRGIYRLIIRTIILFVLAFSFTMFIAVRLHYSMDVLIGAGIGLSWSIALENAFNMLPYFYGNGIDVAILRWVESAPESRTSLLMAKIE</sequence>
<feature type="transmembrane region" description="Helical" evidence="10">
    <location>
        <begin position="394"/>
        <end position="416"/>
    </location>
</feature>
<evidence type="ECO:0000313" key="13">
    <source>
        <dbReference type="Proteomes" id="UP001211907"/>
    </source>
</evidence>
<name>A0AAD5TAB3_9FUNG</name>
<dbReference type="InterPro" id="IPR025749">
    <property type="entry name" value="Sphingomyelin_synth-like_dom"/>
</dbReference>
<proteinExistence type="inferred from homology"/>
<feature type="transmembrane region" description="Helical" evidence="10">
    <location>
        <begin position="274"/>
        <end position="296"/>
    </location>
</feature>
<dbReference type="GO" id="GO:0033188">
    <property type="term" value="F:sphingomyelin synthase activity"/>
    <property type="evidence" value="ECO:0007669"/>
    <property type="project" value="TreeGrafter"/>
</dbReference>
<keyword evidence="8 10" id="KW-0472">Membrane</keyword>
<dbReference type="PANTHER" id="PTHR21290">
    <property type="entry name" value="SPHINGOMYELIN SYNTHETASE"/>
    <property type="match status" value="1"/>
</dbReference>
<dbReference type="GO" id="GO:0000139">
    <property type="term" value="C:Golgi membrane"/>
    <property type="evidence" value="ECO:0007669"/>
    <property type="project" value="TreeGrafter"/>
</dbReference>
<evidence type="ECO:0000256" key="7">
    <source>
        <dbReference type="ARBA" id="ARBA00023098"/>
    </source>
</evidence>
<dbReference type="GO" id="GO:0005789">
    <property type="term" value="C:endoplasmic reticulum membrane"/>
    <property type="evidence" value="ECO:0007669"/>
    <property type="project" value="TreeGrafter"/>
</dbReference>
<evidence type="ECO:0000313" key="12">
    <source>
        <dbReference type="EMBL" id="KAJ3141494.1"/>
    </source>
</evidence>
<dbReference type="AlphaFoldDB" id="A0AAD5TAB3"/>
<feature type="transmembrane region" description="Helical" evidence="10">
    <location>
        <begin position="422"/>
        <end position="440"/>
    </location>
</feature>
<dbReference type="Pfam" id="PF14360">
    <property type="entry name" value="PAP2_C"/>
    <property type="match status" value="1"/>
</dbReference>
<keyword evidence="4 10" id="KW-0812">Transmembrane</keyword>
<comment type="caution">
    <text evidence="12">The sequence shown here is derived from an EMBL/GenBank/DDBJ whole genome shotgun (WGS) entry which is preliminary data.</text>
</comment>
<evidence type="ECO:0000259" key="11">
    <source>
        <dbReference type="Pfam" id="PF14360"/>
    </source>
</evidence>
<keyword evidence="5" id="KW-0746">Sphingolipid metabolism</keyword>
<comment type="subcellular location">
    <subcellularLocation>
        <location evidence="1">Membrane</location>
        <topology evidence="1">Multi-pass membrane protein</topology>
    </subcellularLocation>
</comment>
<evidence type="ECO:0000256" key="4">
    <source>
        <dbReference type="ARBA" id="ARBA00022692"/>
    </source>
</evidence>
<comment type="similarity">
    <text evidence="2">Belongs to the sphingomyelin synthase family.</text>
</comment>
<evidence type="ECO:0000256" key="10">
    <source>
        <dbReference type="SAM" id="Phobius"/>
    </source>
</evidence>
<feature type="transmembrane region" description="Helical" evidence="10">
    <location>
        <begin position="308"/>
        <end position="325"/>
    </location>
</feature>
<evidence type="ECO:0000256" key="9">
    <source>
        <dbReference type="SAM" id="MobiDB-lite"/>
    </source>
</evidence>
<keyword evidence="3" id="KW-0808">Transferase</keyword>
<dbReference type="PANTHER" id="PTHR21290:SF25">
    <property type="entry name" value="SPHINGOMYELIN SYNTHASE-RELATED PROTEIN 1"/>
    <property type="match status" value="1"/>
</dbReference>
<feature type="transmembrane region" description="Helical" evidence="10">
    <location>
        <begin position="218"/>
        <end position="237"/>
    </location>
</feature>
<dbReference type="Proteomes" id="UP001211907">
    <property type="component" value="Unassembled WGS sequence"/>
</dbReference>
<evidence type="ECO:0000256" key="5">
    <source>
        <dbReference type="ARBA" id="ARBA00022919"/>
    </source>
</evidence>
<feature type="transmembrane region" description="Helical" evidence="10">
    <location>
        <begin position="364"/>
        <end position="382"/>
    </location>
</feature>
<feature type="region of interest" description="Disordered" evidence="9">
    <location>
        <begin position="26"/>
        <end position="80"/>
    </location>
</feature>
<keyword evidence="6 10" id="KW-1133">Transmembrane helix</keyword>
<evidence type="ECO:0000256" key="8">
    <source>
        <dbReference type="ARBA" id="ARBA00023136"/>
    </source>
</evidence>
<keyword evidence="7" id="KW-0443">Lipid metabolism</keyword>
<dbReference type="GO" id="GO:0046513">
    <property type="term" value="P:ceramide biosynthetic process"/>
    <property type="evidence" value="ECO:0007669"/>
    <property type="project" value="TreeGrafter"/>
</dbReference>
<dbReference type="EMBL" id="JADGJH010000028">
    <property type="protein sequence ID" value="KAJ3141494.1"/>
    <property type="molecule type" value="Genomic_DNA"/>
</dbReference>
<reference evidence="12" key="1">
    <citation type="submission" date="2020-05" db="EMBL/GenBank/DDBJ databases">
        <title>Phylogenomic resolution of chytrid fungi.</title>
        <authorList>
            <person name="Stajich J.E."/>
            <person name="Amses K."/>
            <person name="Simmons R."/>
            <person name="Seto K."/>
            <person name="Myers J."/>
            <person name="Bonds A."/>
            <person name="Quandt C.A."/>
            <person name="Barry K."/>
            <person name="Liu P."/>
            <person name="Grigoriev I."/>
            <person name="Longcore J.E."/>
            <person name="James T.Y."/>
        </authorList>
    </citation>
    <scope>NUCLEOTIDE SEQUENCE</scope>
    <source>
        <strain evidence="12">JEL0513</strain>
    </source>
</reference>
<evidence type="ECO:0000256" key="6">
    <source>
        <dbReference type="ARBA" id="ARBA00022989"/>
    </source>
</evidence>
<protein>
    <recommendedName>
        <fullName evidence="11">Sphingomyelin synthase-like domain-containing protein</fullName>
    </recommendedName>
</protein>
<feature type="domain" description="Sphingomyelin synthase-like" evidence="11">
    <location>
        <begin position="360"/>
        <end position="429"/>
    </location>
</feature>
<dbReference type="InterPro" id="IPR045221">
    <property type="entry name" value="Sphingomyelin_synth-like"/>
</dbReference>
<dbReference type="GO" id="GO:0005886">
    <property type="term" value="C:plasma membrane"/>
    <property type="evidence" value="ECO:0007669"/>
    <property type="project" value="TreeGrafter"/>
</dbReference>
<keyword evidence="13" id="KW-1185">Reference proteome</keyword>
<evidence type="ECO:0000256" key="2">
    <source>
        <dbReference type="ARBA" id="ARBA00005441"/>
    </source>
</evidence>
<evidence type="ECO:0000256" key="1">
    <source>
        <dbReference type="ARBA" id="ARBA00004141"/>
    </source>
</evidence>
<dbReference type="GO" id="GO:0047493">
    <property type="term" value="F:ceramide cholinephosphotransferase activity"/>
    <property type="evidence" value="ECO:0007669"/>
    <property type="project" value="TreeGrafter"/>
</dbReference>
<evidence type="ECO:0000256" key="3">
    <source>
        <dbReference type="ARBA" id="ARBA00022679"/>
    </source>
</evidence>
<organism evidence="12 13">
    <name type="scientific">Physocladia obscura</name>
    <dbReference type="NCBI Taxonomy" id="109957"/>
    <lineage>
        <taxon>Eukaryota</taxon>
        <taxon>Fungi</taxon>
        <taxon>Fungi incertae sedis</taxon>
        <taxon>Chytridiomycota</taxon>
        <taxon>Chytridiomycota incertae sedis</taxon>
        <taxon>Chytridiomycetes</taxon>
        <taxon>Chytridiales</taxon>
        <taxon>Chytriomycetaceae</taxon>
        <taxon>Physocladia</taxon>
    </lineage>
</organism>